<comment type="caution">
    <text evidence="3">The sequence shown here is derived from an EMBL/GenBank/DDBJ whole genome shotgun (WGS) entry which is preliminary data.</text>
</comment>
<proteinExistence type="predicted"/>
<reference evidence="2 4" key="1">
    <citation type="submission" date="2016-09" db="EMBL/GenBank/DDBJ databases">
        <title>genome sequences of unsequenced Mycobacteria.</title>
        <authorList>
            <person name="Greninger A.L."/>
            <person name="Jerome K.R."/>
            <person name="Mcnair B."/>
            <person name="Wallis C."/>
            <person name="Fang F."/>
        </authorList>
    </citation>
    <scope>NUCLEOTIDE SEQUENCE [LARGE SCALE GENOMIC DNA]</scope>
    <source>
        <strain evidence="2 4">BM1</strain>
    </source>
</reference>
<evidence type="ECO:0000313" key="3">
    <source>
        <dbReference type="EMBL" id="PEG53080.1"/>
    </source>
</evidence>
<feature type="region of interest" description="Disordered" evidence="1">
    <location>
        <begin position="63"/>
        <end position="94"/>
    </location>
</feature>
<gene>
    <name evidence="2" type="ORF">BV510_12320</name>
    <name evidence="3" type="ORF">CRI78_17990</name>
</gene>
<sequence length="94" mass="10017">MTARPDGATEWISPTGHTYVATPGVAILFPHWNITRLFRHRDPSASSSAAFEISRCPPASAPALKNASNASMPNANTERVRNATGIALDGDPPY</sequence>
<dbReference type="Proteomes" id="UP000220340">
    <property type="component" value="Unassembled WGS sequence"/>
</dbReference>
<dbReference type="OrthoDB" id="4734718at2"/>
<organism evidence="3 5">
    <name type="scientific">Mycolicibacterium diernhoferi</name>
    <dbReference type="NCBI Taxonomy" id="1801"/>
    <lineage>
        <taxon>Bacteria</taxon>
        <taxon>Bacillati</taxon>
        <taxon>Actinomycetota</taxon>
        <taxon>Actinomycetes</taxon>
        <taxon>Mycobacteriales</taxon>
        <taxon>Mycobacteriaceae</taxon>
        <taxon>Mycolicibacterium</taxon>
    </lineage>
</organism>
<dbReference type="Proteomes" id="UP000191039">
    <property type="component" value="Unassembled WGS sequence"/>
</dbReference>
<keyword evidence="5" id="KW-1185">Reference proteome</keyword>
<feature type="compositionally biased region" description="Polar residues" evidence="1">
    <location>
        <begin position="66"/>
        <end position="77"/>
    </location>
</feature>
<evidence type="ECO:0000313" key="4">
    <source>
        <dbReference type="Proteomes" id="UP000191039"/>
    </source>
</evidence>
<evidence type="ECO:0000256" key="1">
    <source>
        <dbReference type="SAM" id="MobiDB-lite"/>
    </source>
</evidence>
<dbReference type="EMBL" id="PDCR01000023">
    <property type="protein sequence ID" value="PEG53080.1"/>
    <property type="molecule type" value="Genomic_DNA"/>
</dbReference>
<evidence type="ECO:0000313" key="5">
    <source>
        <dbReference type="Proteomes" id="UP000220340"/>
    </source>
</evidence>
<reference evidence="3 5" key="2">
    <citation type="submission" date="2017-10" db="EMBL/GenBank/DDBJ databases">
        <title>The new phylogeny of genus Mycobacterium.</title>
        <authorList>
            <person name="Tortoli E."/>
            <person name="Trovato A."/>
            <person name="Cirillo D.M."/>
        </authorList>
    </citation>
    <scope>NUCLEOTIDE SEQUENCE [LARGE SCALE GENOMIC DNA]</scope>
    <source>
        <strain evidence="3 5">IP141170001</strain>
    </source>
</reference>
<evidence type="ECO:0000313" key="2">
    <source>
        <dbReference type="EMBL" id="OPE54055.1"/>
    </source>
</evidence>
<dbReference type="RefSeq" id="WP_073858989.1">
    <property type="nucleotide sequence ID" value="NZ_BAAATC010000008.1"/>
</dbReference>
<protein>
    <submittedName>
        <fullName evidence="3">Uncharacterized protein</fullName>
    </submittedName>
</protein>
<name>A0A1Q4H6C0_9MYCO</name>
<dbReference type="EMBL" id="MIJD01000111">
    <property type="protein sequence ID" value="OPE54055.1"/>
    <property type="molecule type" value="Genomic_DNA"/>
</dbReference>
<accession>A0A1Q4H6C0</accession>
<dbReference type="AlphaFoldDB" id="A0A1Q4H6C0"/>